<feature type="domain" description="VanZ-like" evidence="6">
    <location>
        <begin position="48"/>
        <end position="188"/>
    </location>
</feature>
<dbReference type="Proteomes" id="UP000052013">
    <property type="component" value="Unassembled WGS sequence"/>
</dbReference>
<dbReference type="EMBL" id="AZEY01000028">
    <property type="protein sequence ID" value="KRL68021.1"/>
    <property type="molecule type" value="Genomic_DNA"/>
</dbReference>
<proteinExistence type="predicted"/>
<accession>A0A0R1SP02</accession>
<keyword evidence="3 5" id="KW-1133">Transmembrane helix</keyword>
<dbReference type="PANTHER" id="PTHR36834">
    <property type="entry name" value="MEMBRANE PROTEIN-RELATED"/>
    <property type="match status" value="1"/>
</dbReference>
<dbReference type="InterPro" id="IPR010432">
    <property type="entry name" value="RDD"/>
</dbReference>
<dbReference type="RefSeq" id="WP_057864142.1">
    <property type="nucleotide sequence ID" value="NZ_AZEY01000028.1"/>
</dbReference>
<evidence type="ECO:0000256" key="5">
    <source>
        <dbReference type="SAM" id="Phobius"/>
    </source>
</evidence>
<dbReference type="InterPro" id="IPR053150">
    <property type="entry name" value="Teicoplanin_resist-assoc"/>
</dbReference>
<dbReference type="AlphaFoldDB" id="A0A0R1SP02"/>
<feature type="transmembrane region" description="Helical" evidence="5">
    <location>
        <begin position="325"/>
        <end position="346"/>
    </location>
</feature>
<feature type="transmembrane region" description="Helical" evidence="5">
    <location>
        <begin position="139"/>
        <end position="162"/>
    </location>
</feature>
<protein>
    <submittedName>
        <fullName evidence="8">VanZ RDD domain protein</fullName>
    </submittedName>
</protein>
<dbReference type="PATRIC" id="fig|1423739.3.peg.2641"/>
<feature type="transmembrane region" description="Helical" evidence="5">
    <location>
        <begin position="247"/>
        <end position="264"/>
    </location>
</feature>
<evidence type="ECO:0000313" key="8">
    <source>
        <dbReference type="EMBL" id="KRL68021.1"/>
    </source>
</evidence>
<keyword evidence="2 5" id="KW-0812">Transmembrane</keyword>
<evidence type="ECO:0000256" key="4">
    <source>
        <dbReference type="ARBA" id="ARBA00023136"/>
    </source>
</evidence>
<feature type="transmembrane region" description="Helical" evidence="5">
    <location>
        <begin position="43"/>
        <end position="63"/>
    </location>
</feature>
<reference evidence="8 9" key="1">
    <citation type="journal article" date="2015" name="Genome Announc.">
        <title>Expanding the biotechnology potential of lactobacilli through comparative genomics of 213 strains and associated genera.</title>
        <authorList>
            <person name="Sun Z."/>
            <person name="Harris H.M."/>
            <person name="McCann A."/>
            <person name="Guo C."/>
            <person name="Argimon S."/>
            <person name="Zhang W."/>
            <person name="Yang X."/>
            <person name="Jeffery I.B."/>
            <person name="Cooney J.C."/>
            <person name="Kagawa T.F."/>
            <person name="Liu W."/>
            <person name="Song Y."/>
            <person name="Salvetti E."/>
            <person name="Wrobel A."/>
            <person name="Rasinkangas P."/>
            <person name="Parkhill J."/>
            <person name="Rea M.C."/>
            <person name="O'Sullivan O."/>
            <person name="Ritari J."/>
            <person name="Douillard F.P."/>
            <person name="Paul Ross R."/>
            <person name="Yang R."/>
            <person name="Briner A.E."/>
            <person name="Felis G.E."/>
            <person name="de Vos W.M."/>
            <person name="Barrangou R."/>
            <person name="Klaenhammer T.R."/>
            <person name="Caufield P.W."/>
            <person name="Cui Y."/>
            <person name="Zhang H."/>
            <person name="O'Toole P.W."/>
        </authorList>
    </citation>
    <scope>NUCLEOTIDE SEQUENCE [LARGE SCALE GENOMIC DNA]</scope>
    <source>
        <strain evidence="8 9">DSM 14421</strain>
    </source>
</reference>
<organism evidence="8 9">
    <name type="scientific">Lentilactobacillus diolivorans DSM 14421</name>
    <dbReference type="NCBI Taxonomy" id="1423739"/>
    <lineage>
        <taxon>Bacteria</taxon>
        <taxon>Bacillati</taxon>
        <taxon>Bacillota</taxon>
        <taxon>Bacilli</taxon>
        <taxon>Lactobacillales</taxon>
        <taxon>Lactobacillaceae</taxon>
        <taxon>Lentilactobacillus</taxon>
    </lineage>
</organism>
<feature type="transmembrane region" description="Helical" evidence="5">
    <location>
        <begin position="218"/>
        <end position="235"/>
    </location>
</feature>
<feature type="transmembrane region" description="Helical" evidence="5">
    <location>
        <begin position="111"/>
        <end position="132"/>
    </location>
</feature>
<evidence type="ECO:0000256" key="3">
    <source>
        <dbReference type="ARBA" id="ARBA00022989"/>
    </source>
</evidence>
<evidence type="ECO:0000313" key="9">
    <source>
        <dbReference type="Proteomes" id="UP000052013"/>
    </source>
</evidence>
<evidence type="ECO:0000259" key="6">
    <source>
        <dbReference type="Pfam" id="PF04892"/>
    </source>
</evidence>
<evidence type="ECO:0000256" key="2">
    <source>
        <dbReference type="ARBA" id="ARBA00022692"/>
    </source>
</evidence>
<dbReference type="Pfam" id="PF04892">
    <property type="entry name" value="VanZ"/>
    <property type="match status" value="1"/>
</dbReference>
<dbReference type="PANTHER" id="PTHR36834:SF1">
    <property type="entry name" value="INTEGRAL MEMBRANE PROTEIN"/>
    <property type="match status" value="1"/>
</dbReference>
<keyword evidence="4 5" id="KW-0472">Membrane</keyword>
<name>A0A0R1SP02_9LACO</name>
<comment type="caution">
    <text evidence="8">The sequence shown here is derived from an EMBL/GenBank/DDBJ whole genome shotgun (WGS) entry which is preliminary data.</text>
</comment>
<dbReference type="GO" id="GO:0016020">
    <property type="term" value="C:membrane"/>
    <property type="evidence" value="ECO:0007669"/>
    <property type="project" value="UniProtKB-SubCell"/>
</dbReference>
<dbReference type="InterPro" id="IPR021192">
    <property type="entry name" value="UCP031578_Vanz/RDD"/>
</dbReference>
<sequence length="369" mass="42172">MSQYILVIYTTAIIFPIIAIFITLPILVVNYHRYGALPKWRIFMLYTFVFYMMCAYFLTILPLPSRSFVAHLTTPTHNFIPFTFILEFFKYNPFALRHPGTWLAALKAPTVIQPAFNILLTVPFGFYLHYYFRRTWKQTVLISFGLSLFFEITQLTGLYGIYPRPYRLFDVDDLMLNTLGGWLGVGLANGLSGILPTQESVRQRTMAKSQNVSAFRRLAALAVDWIIISIVSVPFDLMIKSSSVNRLITPILWLIFILLAEMIFQKTLGMRLVKINVINKHGGRANWYQLILRNFFAYGVIGGVFGADTYLLDLTGTAPMSQMGMIHLGILITSIILLFVMVDLLIDTFAKRHRLFFEHLSGTDTQGNA</sequence>
<comment type="subcellular location">
    <subcellularLocation>
        <location evidence="1">Membrane</location>
        <topology evidence="1">Multi-pass membrane protein</topology>
    </subcellularLocation>
</comment>
<evidence type="ECO:0000256" key="1">
    <source>
        <dbReference type="ARBA" id="ARBA00004141"/>
    </source>
</evidence>
<feature type="transmembrane region" description="Helical" evidence="5">
    <location>
        <begin position="285"/>
        <end position="305"/>
    </location>
</feature>
<feature type="transmembrane region" description="Helical" evidence="5">
    <location>
        <begin position="174"/>
        <end position="197"/>
    </location>
</feature>
<gene>
    <name evidence="8" type="ORF">FC85_GL002541</name>
</gene>
<feature type="domain" description="RDD" evidence="7">
    <location>
        <begin position="213"/>
        <end position="352"/>
    </location>
</feature>
<dbReference type="InterPro" id="IPR006976">
    <property type="entry name" value="VanZ-like"/>
</dbReference>
<dbReference type="PIRSF" id="PIRSF031578">
    <property type="entry name" value="Uncharacterised_Vanz_RDD-cont"/>
    <property type="match status" value="1"/>
</dbReference>
<evidence type="ECO:0000259" key="7">
    <source>
        <dbReference type="Pfam" id="PF06271"/>
    </source>
</evidence>
<dbReference type="Pfam" id="PF06271">
    <property type="entry name" value="RDD"/>
    <property type="match status" value="1"/>
</dbReference>
<feature type="transmembrane region" description="Helical" evidence="5">
    <location>
        <begin position="6"/>
        <end position="31"/>
    </location>
</feature>
<dbReference type="STRING" id="1423739.FC85_GL002541"/>